<proteinExistence type="predicted"/>
<evidence type="ECO:0000313" key="3">
    <source>
        <dbReference type="Proteomes" id="UP000008810"/>
    </source>
</evidence>
<reference evidence="1" key="2">
    <citation type="submission" date="2017-06" db="EMBL/GenBank/DDBJ databases">
        <title>WGS assembly of Brachypodium distachyon.</title>
        <authorList>
            <consortium name="The International Brachypodium Initiative"/>
            <person name="Lucas S."/>
            <person name="Harmon-Smith M."/>
            <person name="Lail K."/>
            <person name="Tice H."/>
            <person name="Grimwood J."/>
            <person name="Bruce D."/>
            <person name="Barry K."/>
            <person name="Shu S."/>
            <person name="Lindquist E."/>
            <person name="Wang M."/>
            <person name="Pitluck S."/>
            <person name="Vogel J.P."/>
            <person name="Garvin D.F."/>
            <person name="Mockler T.C."/>
            <person name="Schmutz J."/>
            <person name="Rokhsar D."/>
            <person name="Bevan M.W."/>
        </authorList>
    </citation>
    <scope>NUCLEOTIDE SEQUENCE</scope>
    <source>
        <strain evidence="1">Bd21</strain>
    </source>
</reference>
<keyword evidence="3" id="KW-1185">Reference proteome</keyword>
<accession>A0A2K2D2Y1</accession>
<protein>
    <submittedName>
        <fullName evidence="1 2">Uncharacterized protein</fullName>
    </submittedName>
</protein>
<reference evidence="2" key="3">
    <citation type="submission" date="2018-08" db="UniProtKB">
        <authorList>
            <consortium name="EnsemblPlants"/>
        </authorList>
    </citation>
    <scope>IDENTIFICATION</scope>
    <source>
        <strain evidence="2">cv. Bd21</strain>
    </source>
</reference>
<dbReference type="EMBL" id="CM000882">
    <property type="protein sequence ID" value="PNT68632.1"/>
    <property type="molecule type" value="Genomic_DNA"/>
</dbReference>
<dbReference type="Gramene" id="PNT68632">
    <property type="protein sequence ID" value="PNT68632"/>
    <property type="gene ID" value="BRADI_3g43454v3"/>
</dbReference>
<gene>
    <name evidence="1" type="ORF">BRADI_3g43454v3</name>
</gene>
<dbReference type="EnsemblPlants" id="PNT68632">
    <property type="protein sequence ID" value="PNT68632"/>
    <property type="gene ID" value="BRADI_3g43454v3"/>
</dbReference>
<dbReference type="InParanoid" id="A0A2K2D2Y1"/>
<reference evidence="1 2" key="1">
    <citation type="journal article" date="2010" name="Nature">
        <title>Genome sequencing and analysis of the model grass Brachypodium distachyon.</title>
        <authorList>
            <consortium name="International Brachypodium Initiative"/>
        </authorList>
    </citation>
    <scope>NUCLEOTIDE SEQUENCE [LARGE SCALE GENOMIC DNA]</scope>
    <source>
        <strain evidence="1 2">Bd21</strain>
    </source>
</reference>
<organism evidence="1">
    <name type="scientific">Brachypodium distachyon</name>
    <name type="common">Purple false brome</name>
    <name type="synonym">Trachynia distachya</name>
    <dbReference type="NCBI Taxonomy" id="15368"/>
    <lineage>
        <taxon>Eukaryota</taxon>
        <taxon>Viridiplantae</taxon>
        <taxon>Streptophyta</taxon>
        <taxon>Embryophyta</taxon>
        <taxon>Tracheophyta</taxon>
        <taxon>Spermatophyta</taxon>
        <taxon>Magnoliopsida</taxon>
        <taxon>Liliopsida</taxon>
        <taxon>Poales</taxon>
        <taxon>Poaceae</taxon>
        <taxon>BOP clade</taxon>
        <taxon>Pooideae</taxon>
        <taxon>Stipodae</taxon>
        <taxon>Brachypodieae</taxon>
        <taxon>Brachypodium</taxon>
    </lineage>
</organism>
<evidence type="ECO:0000313" key="1">
    <source>
        <dbReference type="EMBL" id="PNT68632.1"/>
    </source>
</evidence>
<dbReference type="Proteomes" id="UP000008810">
    <property type="component" value="Chromosome 3"/>
</dbReference>
<dbReference type="AlphaFoldDB" id="A0A2K2D2Y1"/>
<sequence>MPLQAYMTQHIQSRRTFVHRLQTKARREQSTFPKNTVHWASRDRWVEPTYPFIPPGAFAC</sequence>
<name>A0A2K2D2Y1_BRADI</name>
<evidence type="ECO:0000313" key="2">
    <source>
        <dbReference type="EnsemblPlants" id="PNT68632"/>
    </source>
</evidence>